<protein>
    <recommendedName>
        <fullName evidence="1">Beta-lactamase hydrolase-like protein phosphatase-like domain-containing protein</fullName>
    </recommendedName>
</protein>
<dbReference type="OrthoDB" id="9805710at2"/>
<dbReference type="NCBIfam" id="TIGR01244">
    <property type="entry name" value="TIGR01244 family sulfur transferase"/>
    <property type="match status" value="1"/>
</dbReference>
<dbReference type="RefSeq" id="WP_015495619.1">
    <property type="nucleotide sequence ID" value="NC_020908.1"/>
</dbReference>
<dbReference type="Proteomes" id="UP000004688">
    <property type="component" value="Chromosome"/>
</dbReference>
<dbReference type="CDD" id="cd14503">
    <property type="entry name" value="PTP-bact"/>
    <property type="match status" value="1"/>
</dbReference>
<dbReference type="Gene3D" id="3.90.190.10">
    <property type="entry name" value="Protein tyrosine phosphatase superfamily"/>
    <property type="match status" value="1"/>
</dbReference>
<name>M9RLA8_9RHOB</name>
<dbReference type="STRING" id="391616.OA238_c24960"/>
<sequence>MDIRQITPTYAVSPQIDPEDLAALAQAGFTTIINNRPCSEIPPSHQVDAMQIAADAAGLTFVVLPATHATLTPNLAAQQKQACAKSDGPVLAYCASGTRCTIIWAMMQVGVMSADDIVQTAADHGYDLRAMRDQLDALKNG</sequence>
<organism evidence="2 3">
    <name type="scientific">Octadecabacter arcticus 238</name>
    <dbReference type="NCBI Taxonomy" id="391616"/>
    <lineage>
        <taxon>Bacteria</taxon>
        <taxon>Pseudomonadati</taxon>
        <taxon>Pseudomonadota</taxon>
        <taxon>Alphaproteobacteria</taxon>
        <taxon>Rhodobacterales</taxon>
        <taxon>Roseobacteraceae</taxon>
        <taxon>Octadecabacter</taxon>
    </lineage>
</organism>
<dbReference type="InterPro" id="IPR029021">
    <property type="entry name" value="Prot-tyrosine_phosphatase-like"/>
</dbReference>
<dbReference type="HOGENOM" id="CLU_105726_3_0_5"/>
<dbReference type="GO" id="GO:0016787">
    <property type="term" value="F:hydrolase activity"/>
    <property type="evidence" value="ECO:0007669"/>
    <property type="project" value="InterPro"/>
</dbReference>
<dbReference type="EMBL" id="CP003742">
    <property type="protein sequence ID" value="AGI72548.1"/>
    <property type="molecule type" value="Genomic_DNA"/>
</dbReference>
<reference evidence="2 3" key="1">
    <citation type="journal article" date="2013" name="PLoS ONE">
        <title>Poles Apart: Arctic and Antarctic Octadecabacter strains Share High Genome Plasticity and a New Type of Xanthorhodopsin.</title>
        <authorList>
            <person name="Vollmers J."/>
            <person name="Voget S."/>
            <person name="Dietrich S."/>
            <person name="Gollnow K."/>
            <person name="Smits M."/>
            <person name="Meyer K."/>
            <person name="Brinkhoff T."/>
            <person name="Simon M."/>
            <person name="Daniel R."/>
        </authorList>
    </citation>
    <scope>NUCLEOTIDE SEQUENCE [LARGE SCALE GENOMIC DNA]</scope>
    <source>
        <strain evidence="2 3">238</strain>
    </source>
</reference>
<dbReference type="InterPro" id="IPR005939">
    <property type="entry name" value="BLH_phosphatase-like"/>
</dbReference>
<proteinExistence type="predicted"/>
<dbReference type="AlphaFoldDB" id="M9RLA8"/>
<accession>M9RLA8</accession>
<evidence type="ECO:0000313" key="3">
    <source>
        <dbReference type="Proteomes" id="UP000004688"/>
    </source>
</evidence>
<evidence type="ECO:0000259" key="1">
    <source>
        <dbReference type="Pfam" id="PF04273"/>
    </source>
</evidence>
<dbReference type="KEGG" id="oar:OA238_c24960"/>
<dbReference type="eggNOG" id="COG3453">
    <property type="taxonomic scope" value="Bacteria"/>
</dbReference>
<dbReference type="Pfam" id="PF04273">
    <property type="entry name" value="BLH_phosphatase"/>
    <property type="match status" value="1"/>
</dbReference>
<feature type="domain" description="Beta-lactamase hydrolase-like protein phosphatase-like" evidence="1">
    <location>
        <begin position="2"/>
        <end position="110"/>
    </location>
</feature>
<gene>
    <name evidence="2" type="ORF">OA238_c24960</name>
</gene>
<keyword evidence="3" id="KW-1185">Reference proteome</keyword>
<dbReference type="SUPFAM" id="SSF52799">
    <property type="entry name" value="(Phosphotyrosine protein) phosphatases II"/>
    <property type="match status" value="1"/>
</dbReference>
<evidence type="ECO:0000313" key="2">
    <source>
        <dbReference type="EMBL" id="AGI72548.1"/>
    </source>
</evidence>